<keyword evidence="7" id="KW-1185">Reference proteome</keyword>
<dbReference type="PANTHER" id="PTHR30055">
    <property type="entry name" value="HTH-TYPE TRANSCRIPTIONAL REGULATOR RUTR"/>
    <property type="match status" value="1"/>
</dbReference>
<organism evidence="6 7">
    <name type="scientific">Actinoallomurus vinaceus</name>
    <dbReference type="NCBI Taxonomy" id="1080074"/>
    <lineage>
        <taxon>Bacteria</taxon>
        <taxon>Bacillati</taxon>
        <taxon>Actinomycetota</taxon>
        <taxon>Actinomycetes</taxon>
        <taxon>Streptosporangiales</taxon>
        <taxon>Thermomonosporaceae</taxon>
        <taxon>Actinoallomurus</taxon>
    </lineage>
</organism>
<name>A0ABP8U1P9_9ACTN</name>
<accession>A0ABP8U1P9</accession>
<feature type="domain" description="HTH tetR-type" evidence="5">
    <location>
        <begin position="18"/>
        <end position="78"/>
    </location>
</feature>
<evidence type="ECO:0000259" key="5">
    <source>
        <dbReference type="PROSITE" id="PS50977"/>
    </source>
</evidence>
<evidence type="ECO:0000256" key="1">
    <source>
        <dbReference type="ARBA" id="ARBA00023015"/>
    </source>
</evidence>
<dbReference type="EMBL" id="BAABHK010000001">
    <property type="protein sequence ID" value="GAA4620390.1"/>
    <property type="molecule type" value="Genomic_DNA"/>
</dbReference>
<dbReference type="Gene3D" id="1.10.357.10">
    <property type="entry name" value="Tetracycline Repressor, domain 2"/>
    <property type="match status" value="1"/>
</dbReference>
<evidence type="ECO:0000256" key="3">
    <source>
        <dbReference type="ARBA" id="ARBA00023163"/>
    </source>
</evidence>
<evidence type="ECO:0000256" key="2">
    <source>
        <dbReference type="ARBA" id="ARBA00023125"/>
    </source>
</evidence>
<proteinExistence type="predicted"/>
<comment type="caution">
    <text evidence="6">The sequence shown here is derived from an EMBL/GenBank/DDBJ whole genome shotgun (WGS) entry which is preliminary data.</text>
</comment>
<dbReference type="PRINTS" id="PR00455">
    <property type="entry name" value="HTHTETR"/>
</dbReference>
<evidence type="ECO:0000256" key="4">
    <source>
        <dbReference type="PROSITE-ProRule" id="PRU00335"/>
    </source>
</evidence>
<evidence type="ECO:0000313" key="7">
    <source>
        <dbReference type="Proteomes" id="UP001501442"/>
    </source>
</evidence>
<dbReference type="Pfam" id="PF00440">
    <property type="entry name" value="TetR_N"/>
    <property type="match status" value="1"/>
</dbReference>
<protein>
    <submittedName>
        <fullName evidence="6">TetR/AcrR family transcriptional regulator</fullName>
    </submittedName>
</protein>
<dbReference type="PROSITE" id="PS50977">
    <property type="entry name" value="HTH_TETR_2"/>
    <property type="match status" value="1"/>
</dbReference>
<dbReference type="Proteomes" id="UP001501442">
    <property type="component" value="Unassembled WGS sequence"/>
</dbReference>
<dbReference type="RefSeq" id="WP_345428732.1">
    <property type="nucleotide sequence ID" value="NZ_BAABHK010000001.1"/>
</dbReference>
<keyword evidence="1" id="KW-0805">Transcription regulation</keyword>
<feature type="DNA-binding region" description="H-T-H motif" evidence="4">
    <location>
        <begin position="41"/>
        <end position="60"/>
    </location>
</feature>
<dbReference type="InterPro" id="IPR001647">
    <property type="entry name" value="HTH_TetR"/>
</dbReference>
<sequence>MPEFTGRQLPTRRDEYAEVTRLAVIDAARELFGRNGHANTKVDEIARKARVSPSTVYAKCGGKQGLLESLMDIWTTGTRIQQIIESCRGARTGRDMLSVLAEGYVTIYNESGDIIRIVTQAAASTAAAEACLHTANTRHCDALAEIVAGIRTTGELARDLSDEEVVKAIYYHFRYEQLALTIEEFGWTEARSRDTIRRWVEMAIFKE</sequence>
<evidence type="ECO:0000313" key="6">
    <source>
        <dbReference type="EMBL" id="GAA4620390.1"/>
    </source>
</evidence>
<reference evidence="7" key="1">
    <citation type="journal article" date="2019" name="Int. J. Syst. Evol. Microbiol.">
        <title>The Global Catalogue of Microorganisms (GCM) 10K type strain sequencing project: providing services to taxonomists for standard genome sequencing and annotation.</title>
        <authorList>
            <consortium name="The Broad Institute Genomics Platform"/>
            <consortium name="The Broad Institute Genome Sequencing Center for Infectious Disease"/>
            <person name="Wu L."/>
            <person name="Ma J."/>
        </authorList>
    </citation>
    <scope>NUCLEOTIDE SEQUENCE [LARGE SCALE GENOMIC DNA]</scope>
    <source>
        <strain evidence="7">JCM 17939</strain>
    </source>
</reference>
<dbReference type="PANTHER" id="PTHR30055:SF234">
    <property type="entry name" value="HTH-TYPE TRANSCRIPTIONAL REGULATOR BETI"/>
    <property type="match status" value="1"/>
</dbReference>
<keyword evidence="2 4" id="KW-0238">DNA-binding</keyword>
<dbReference type="SUPFAM" id="SSF46689">
    <property type="entry name" value="Homeodomain-like"/>
    <property type="match status" value="1"/>
</dbReference>
<gene>
    <name evidence="6" type="ORF">GCM10023196_004180</name>
</gene>
<dbReference type="InterPro" id="IPR050109">
    <property type="entry name" value="HTH-type_TetR-like_transc_reg"/>
</dbReference>
<keyword evidence="3" id="KW-0804">Transcription</keyword>
<dbReference type="InterPro" id="IPR009057">
    <property type="entry name" value="Homeodomain-like_sf"/>
</dbReference>